<keyword evidence="1" id="KW-0418">Kinase</keyword>
<proteinExistence type="predicted"/>
<reference evidence="1 2" key="1">
    <citation type="submission" date="2014-10" db="EMBL/GenBank/DDBJ databases">
        <title>Whole genome sequence of Francisella endociliophora strain FSC1006, isolated from a laboratory culture of the marine ciliate Euplotes raikovi.</title>
        <authorList>
            <person name="Granberg M."/>
            <person name="Backman S."/>
            <person name="Lundmark E."/>
            <person name="Nilsson E."/>
            <person name="Karlsson E."/>
            <person name="Thelaus J."/>
            <person name="Ohrman C."/>
            <person name="Larkeryd A."/>
            <person name="Stenberg P."/>
        </authorList>
    </citation>
    <scope>NUCLEOTIDE SEQUENCE [LARGE SCALE GENOMIC DNA]</scope>
    <source>
        <strain evidence="1 2">FSC1006</strain>
    </source>
</reference>
<dbReference type="PANTHER" id="PTHR37807:SF3">
    <property type="entry name" value="OS07G0160300 PROTEIN"/>
    <property type="match status" value="1"/>
</dbReference>
<dbReference type="AlphaFoldDB" id="A0A097EMD1"/>
<dbReference type="RefSeq" id="WP_040007798.1">
    <property type="nucleotide sequence ID" value="NZ_CP009574.1"/>
</dbReference>
<dbReference type="Proteomes" id="UP000029672">
    <property type="component" value="Chromosome"/>
</dbReference>
<dbReference type="OrthoDB" id="3819922at2"/>
<evidence type="ECO:0000313" key="1">
    <source>
        <dbReference type="EMBL" id="AIT08726.1"/>
    </source>
</evidence>
<dbReference type="EMBL" id="CP009574">
    <property type="protein sequence ID" value="AIT08726.1"/>
    <property type="molecule type" value="Genomic_DNA"/>
</dbReference>
<keyword evidence="2" id="KW-1185">Reference proteome</keyword>
<accession>A0A097EMD1</accession>
<dbReference type="STRING" id="1547445.LO80_01205"/>
<name>A0A097EMD1_9GAMM</name>
<dbReference type="InterPro" id="IPR027417">
    <property type="entry name" value="P-loop_NTPase"/>
</dbReference>
<keyword evidence="1" id="KW-0808">Transferase</keyword>
<gene>
    <name evidence="1" type="ORF">LO80_01205</name>
</gene>
<sequence>MPNTYIFSGLPGVGKTTLAKQLAQVMPNTVYYRIDTVEYYLKKAYPQELTIQGYELVYYQAKESLKLGKSLIIDCCNPVIESRELWNKLSQVNFTKIINIEVICSDKQTHKNRIETRYKTNPNKYPTWQDVLNRDYQLWDQNIIRVDTSSNNKVEDILKILEKNIAKHIS</sequence>
<dbReference type="Gene3D" id="3.40.50.300">
    <property type="entry name" value="P-loop containing nucleotide triphosphate hydrolases"/>
    <property type="match status" value="1"/>
</dbReference>
<dbReference type="eggNOG" id="COG0645">
    <property type="taxonomic scope" value="Bacteria"/>
</dbReference>
<dbReference type="PANTHER" id="PTHR37807">
    <property type="entry name" value="OS07G0160300 PROTEIN"/>
    <property type="match status" value="1"/>
</dbReference>
<dbReference type="GO" id="GO:0016301">
    <property type="term" value="F:kinase activity"/>
    <property type="evidence" value="ECO:0007669"/>
    <property type="project" value="UniProtKB-KW"/>
</dbReference>
<dbReference type="SUPFAM" id="SSF52540">
    <property type="entry name" value="P-loop containing nucleoside triphosphate hydrolases"/>
    <property type="match status" value="1"/>
</dbReference>
<organism evidence="1 2">
    <name type="scientific">Candidatus Francisella endociliophora</name>
    <dbReference type="NCBI Taxonomy" id="653937"/>
    <lineage>
        <taxon>Bacteria</taxon>
        <taxon>Pseudomonadati</taxon>
        <taxon>Pseudomonadota</taxon>
        <taxon>Gammaproteobacteria</taxon>
        <taxon>Thiotrichales</taxon>
        <taxon>Francisellaceae</taxon>
        <taxon>Francisella</taxon>
    </lineage>
</organism>
<dbReference type="HOGENOM" id="CLU_116774_0_0_6"/>
<dbReference type="KEGG" id="frf:LO80_01205"/>
<protein>
    <submittedName>
        <fullName evidence="1">Kinase</fullName>
    </submittedName>
</protein>
<dbReference type="Pfam" id="PF13671">
    <property type="entry name" value="AAA_33"/>
    <property type="match status" value="1"/>
</dbReference>
<evidence type="ECO:0000313" key="2">
    <source>
        <dbReference type="Proteomes" id="UP000029672"/>
    </source>
</evidence>